<feature type="transmembrane region" description="Helical" evidence="10">
    <location>
        <begin position="358"/>
        <end position="382"/>
    </location>
</feature>
<dbReference type="NCBIfam" id="TIGR00831">
    <property type="entry name" value="a_cpa1"/>
    <property type="match status" value="1"/>
</dbReference>
<comment type="function">
    <text evidence="10">Na(+)/H(+) antiporter that extrudes sodium in exchange for external protons.</text>
</comment>
<reference evidence="12 13" key="1">
    <citation type="submission" date="2023-07" db="EMBL/GenBank/DDBJ databases">
        <title>Genomic Encyclopedia of Type Strains, Phase IV (KMG-IV): sequencing the most valuable type-strain genomes for metagenomic binning, comparative biology and taxonomic classification.</title>
        <authorList>
            <person name="Goeker M."/>
        </authorList>
    </citation>
    <scope>NUCLEOTIDE SEQUENCE [LARGE SCALE GENOMIC DNA]</scope>
    <source>
        <strain evidence="12 13">B6-8</strain>
    </source>
</reference>
<evidence type="ECO:0000256" key="4">
    <source>
        <dbReference type="ARBA" id="ARBA00022692"/>
    </source>
</evidence>
<name>A0ABU0H9L3_9HYPH</name>
<feature type="transmembrane region" description="Helical" evidence="10">
    <location>
        <begin position="84"/>
        <end position="105"/>
    </location>
</feature>
<dbReference type="InterPro" id="IPR004705">
    <property type="entry name" value="Cation/H_exchanger_CPA1_bac"/>
</dbReference>
<keyword evidence="8 10" id="KW-0472">Membrane</keyword>
<comment type="caution">
    <text evidence="10">Lacks conserved residue(s) required for the propagation of feature annotation.</text>
</comment>
<evidence type="ECO:0000256" key="8">
    <source>
        <dbReference type="ARBA" id="ARBA00023136"/>
    </source>
</evidence>
<gene>
    <name evidence="12" type="ORF">QO014_003082</name>
</gene>
<dbReference type="InterPro" id="IPR018422">
    <property type="entry name" value="Cation/H_exchanger_CPA1"/>
</dbReference>
<evidence type="ECO:0000256" key="3">
    <source>
        <dbReference type="ARBA" id="ARBA00022475"/>
    </source>
</evidence>
<feature type="transmembrane region" description="Helical" evidence="10">
    <location>
        <begin position="316"/>
        <end position="342"/>
    </location>
</feature>
<evidence type="ECO:0000256" key="6">
    <source>
        <dbReference type="ARBA" id="ARBA00023053"/>
    </source>
</evidence>
<feature type="domain" description="Cation/H+ exchanger transmembrane" evidence="11">
    <location>
        <begin position="21"/>
        <end position="419"/>
    </location>
</feature>
<evidence type="ECO:0000259" key="11">
    <source>
        <dbReference type="Pfam" id="PF00999"/>
    </source>
</evidence>
<dbReference type="PANTHER" id="PTHR10110:SF86">
    <property type="entry name" value="SODIUM_HYDROGEN EXCHANGER 7"/>
    <property type="match status" value="1"/>
</dbReference>
<evidence type="ECO:0000256" key="9">
    <source>
        <dbReference type="ARBA" id="ARBA00023201"/>
    </source>
</evidence>
<evidence type="ECO:0000313" key="12">
    <source>
        <dbReference type="EMBL" id="MDQ0438687.1"/>
    </source>
</evidence>
<feature type="transmembrane region" description="Helical" evidence="10">
    <location>
        <begin position="278"/>
        <end position="296"/>
    </location>
</feature>
<feature type="transmembrane region" description="Helical" evidence="10">
    <location>
        <begin position="394"/>
        <end position="414"/>
    </location>
</feature>
<keyword evidence="9 10" id="KW-0739">Sodium transport</keyword>
<keyword evidence="2 10" id="KW-0813">Transport</keyword>
<dbReference type="InterPro" id="IPR006153">
    <property type="entry name" value="Cation/H_exchanger_TM"/>
</dbReference>
<keyword evidence="10" id="KW-0997">Cell inner membrane</keyword>
<evidence type="ECO:0000313" key="13">
    <source>
        <dbReference type="Proteomes" id="UP001241603"/>
    </source>
</evidence>
<protein>
    <submittedName>
        <fullName evidence="12">CPA1 family monovalent cation:H+ antiporter</fullName>
    </submittedName>
</protein>
<evidence type="ECO:0000256" key="10">
    <source>
        <dbReference type="RuleBase" id="RU366002"/>
    </source>
</evidence>
<keyword evidence="5 10" id="KW-1133">Transmembrane helix</keyword>
<feature type="transmembrane region" description="Helical" evidence="10">
    <location>
        <begin position="6"/>
        <end position="21"/>
    </location>
</feature>
<keyword evidence="6 10" id="KW-0915">Sodium</keyword>
<dbReference type="Proteomes" id="UP001241603">
    <property type="component" value="Unassembled WGS sequence"/>
</dbReference>
<sequence>MIKLEAILVLLLGVVVTHWCAQALRGRLALPIIQIAIGALIGLKTGLSLQLEPELFFVLFLPPLLFLDGWRIPTEDLKKSAATVLSLAFGLVFFTVLGVGLLLHLLIPPMPLSVCFALAAVLSPTDVVAAGAMMANIKVPQRMLRILEGEALFNDASGLVCLKLATSATLTGAFSLWDSVGTLAWTAICGVAIGAASTVLVSRTKSWMASRLGEETPSQILISLLTPYGAYLIADQLGCSAVLAAVTAGIVMSKLEIGGIVLPVTRVSRRSVWETLQFTLNGVIFLLLGEQLPGILTHLSASMTEDGHRGVGWLGFYIASVTLALAALRFVWVWVTGAIWLARQSQPGKRRLDPNWRFVAAMSTAGVRGAITLAGALSLPLVLPDGSPFPARDLVISIAAGVIIASLVFANLTLPVLLRGLRLPAAAPDGREESAARIQSAQAALAALAKARGQNTKQPEGFLAAAAGIAEQYQRRITQLRPETTVDADGATIDIREALQHEQSLRLLAIKAERAAIIGMARQSQISDSLAKRMLRETDLAETSYDAASEAV</sequence>
<feature type="transmembrane region" description="Helical" evidence="10">
    <location>
        <begin position="111"/>
        <end position="135"/>
    </location>
</feature>
<dbReference type="RefSeq" id="WP_266349584.1">
    <property type="nucleotide sequence ID" value="NZ_JAPKNG010000004.1"/>
</dbReference>
<feature type="transmembrane region" description="Helical" evidence="10">
    <location>
        <begin position="28"/>
        <end position="49"/>
    </location>
</feature>
<comment type="similarity">
    <text evidence="10">Belongs to the monovalent cation:proton antiporter 1 (CPA1) transporter (TC 2.A.36) family.</text>
</comment>
<dbReference type="Pfam" id="PF00999">
    <property type="entry name" value="Na_H_Exchanger"/>
    <property type="match status" value="1"/>
</dbReference>
<feature type="transmembrane region" description="Helical" evidence="10">
    <location>
        <begin position="183"/>
        <end position="201"/>
    </location>
</feature>
<evidence type="ECO:0000256" key="7">
    <source>
        <dbReference type="ARBA" id="ARBA00023065"/>
    </source>
</evidence>
<evidence type="ECO:0000256" key="2">
    <source>
        <dbReference type="ARBA" id="ARBA00022448"/>
    </source>
</evidence>
<accession>A0ABU0H9L3</accession>
<comment type="caution">
    <text evidence="12">The sequence shown here is derived from an EMBL/GenBank/DDBJ whole genome shotgun (WGS) entry which is preliminary data.</text>
</comment>
<keyword evidence="10" id="KW-0050">Antiport</keyword>
<dbReference type="PANTHER" id="PTHR10110">
    <property type="entry name" value="SODIUM/HYDROGEN EXCHANGER"/>
    <property type="match status" value="1"/>
</dbReference>
<dbReference type="Gene3D" id="6.10.140.1330">
    <property type="match status" value="1"/>
</dbReference>
<comment type="subcellular location">
    <subcellularLocation>
        <location evidence="10">Cell inner membrane</location>
        <topology evidence="10">Multi-pass membrane protein</topology>
    </subcellularLocation>
    <subcellularLocation>
        <location evidence="1">Cell membrane</location>
        <topology evidence="1">Multi-pass membrane protein</topology>
    </subcellularLocation>
</comment>
<organism evidence="12 13">
    <name type="scientific">Kaistia dalseonensis</name>
    <dbReference type="NCBI Taxonomy" id="410840"/>
    <lineage>
        <taxon>Bacteria</taxon>
        <taxon>Pseudomonadati</taxon>
        <taxon>Pseudomonadota</taxon>
        <taxon>Alphaproteobacteria</taxon>
        <taxon>Hyphomicrobiales</taxon>
        <taxon>Kaistiaceae</taxon>
        <taxon>Kaistia</taxon>
    </lineage>
</organism>
<keyword evidence="13" id="KW-1185">Reference proteome</keyword>
<dbReference type="EMBL" id="JAUSVO010000004">
    <property type="protein sequence ID" value="MDQ0438687.1"/>
    <property type="molecule type" value="Genomic_DNA"/>
</dbReference>
<evidence type="ECO:0000256" key="1">
    <source>
        <dbReference type="ARBA" id="ARBA00004651"/>
    </source>
</evidence>
<keyword evidence="4 10" id="KW-0812">Transmembrane</keyword>
<keyword evidence="7 10" id="KW-0406">Ion transport</keyword>
<keyword evidence="3" id="KW-1003">Cell membrane</keyword>
<evidence type="ECO:0000256" key="5">
    <source>
        <dbReference type="ARBA" id="ARBA00022989"/>
    </source>
</evidence>
<proteinExistence type="inferred from homology"/>